<name>G2HKF5_YEASK</name>
<geneLocation type="mitochondrion" evidence="1"/>
<accession>G2HKF5</accession>
<evidence type="ECO:0000313" key="1">
    <source>
        <dbReference type="EMBL" id="BAK78975.1"/>
    </source>
</evidence>
<organism evidence="1">
    <name type="scientific">Saccharomyces cerevisiae (strain Kyokai no. 7 / NBRC 101557)</name>
    <name type="common">Baker's yeast</name>
    <dbReference type="NCBI Taxonomy" id="721032"/>
    <lineage>
        <taxon>Eukaryota</taxon>
        <taxon>Fungi</taxon>
        <taxon>Dikarya</taxon>
        <taxon>Ascomycota</taxon>
        <taxon>Saccharomycotina</taxon>
        <taxon>Saccharomycetes</taxon>
        <taxon>Saccharomycetales</taxon>
        <taxon>Saccharomycetaceae</taxon>
        <taxon>Saccharomyces</taxon>
    </lineage>
</organism>
<dbReference type="SMART" id="SM00497">
    <property type="entry name" value="IENR1"/>
    <property type="match status" value="1"/>
</dbReference>
<protein>
    <submittedName>
        <fullName evidence="1">K7_07382p</fullName>
    </submittedName>
</protein>
<gene>
    <name evidence="1" type="primary">K7_07382</name>
    <name evidence="1" type="ORF">SYK7_073821</name>
</gene>
<dbReference type="AlphaFoldDB" id="G2HKF5"/>
<dbReference type="EMBL" id="AP012028">
    <property type="protein sequence ID" value="BAK78975.1"/>
    <property type="molecule type" value="Genomic_DNA"/>
</dbReference>
<reference evidence="1" key="1">
    <citation type="journal article" date="2011" name="DNA Res.">
        <title>Whole-genome sequencing of sake yeast Saccharomyces cerevisiae Kyokai no. 7.</title>
        <authorList>
            <person name="Akao T."/>
            <person name="Yashiro I."/>
            <person name="Hosoyama A."/>
            <person name="Kitagaki H."/>
            <person name="Horikawa H."/>
            <person name="Watanabe D."/>
            <person name="Akada R."/>
            <person name="Ando Y."/>
            <person name="Harashima S."/>
            <person name="Inoue T."/>
            <person name="Inoue Y."/>
            <person name="Kajiwara S."/>
            <person name="Kitamoto K."/>
            <person name="Kitamoto N."/>
            <person name="Kobayashi O."/>
            <person name="Kuhara S."/>
            <person name="Masubuchi T."/>
            <person name="Mizoguchi H."/>
            <person name="Nakao Y."/>
            <person name="Nakazato A."/>
            <person name="Namise M."/>
            <person name="Oba T."/>
            <person name="Ogata T."/>
            <person name="Ohta A."/>
            <person name="Sato M."/>
            <person name="Shibasaki S."/>
            <person name="Takatsume Y."/>
            <person name="Tanimoto S."/>
            <person name="Tsuboi H."/>
            <person name="Nishimura A."/>
            <person name="Yoda K."/>
            <person name="Ishikawa T."/>
            <person name="Iwashita K."/>
            <person name="Fujita N."/>
            <person name="Shimoi H."/>
        </authorList>
    </citation>
    <scope>NUCLEOTIDE SEQUENCE [LARGE SCALE GENOMIC DNA]</scope>
    <source>
        <strain evidence="1">Kyokai no. 7</strain>
        <strain>Kyokai no. 7 / NBRC 101557</strain>
    </source>
</reference>
<sequence>MMALEIIIKGLYHTDKGHNFMLKLDELSNSNLTDINHLPWNMYSELLKMDPIYDLNMPHRMNCQNYAMSTRYNKPVKTGVFIFDLNNNYIMTVGGQAKTAKYFNVKTSEVVRHIRNKTIFLNKYYLKPTK</sequence>
<keyword evidence="1" id="KW-0496">Mitochondrion</keyword>
<proteinExistence type="predicted"/>
<dbReference type="InterPro" id="IPR003647">
    <property type="entry name" value="Intron_nuc_1_rpt"/>
</dbReference>